<comment type="caution">
    <text evidence="2">The sequence shown here is derived from an EMBL/GenBank/DDBJ whole genome shotgun (WGS) entry which is preliminary data.</text>
</comment>
<evidence type="ECO:0000313" key="3">
    <source>
        <dbReference type="Proteomes" id="UP001139226"/>
    </source>
</evidence>
<evidence type="ECO:0000256" key="1">
    <source>
        <dbReference type="SAM" id="SignalP"/>
    </source>
</evidence>
<gene>
    <name evidence="2" type="ORF">ML462_14485</name>
</gene>
<feature type="chain" id="PRO_5040896523" evidence="1">
    <location>
        <begin position="19"/>
        <end position="195"/>
    </location>
</feature>
<feature type="signal peptide" evidence="1">
    <location>
        <begin position="1"/>
        <end position="18"/>
    </location>
</feature>
<evidence type="ECO:0000313" key="2">
    <source>
        <dbReference type="EMBL" id="MCH4824377.1"/>
    </source>
</evidence>
<keyword evidence="1" id="KW-0732">Signal</keyword>
<dbReference type="RefSeq" id="WP_240714539.1">
    <property type="nucleotide sequence ID" value="NZ_JAKVTV010000005.1"/>
</dbReference>
<sequence>MRTLIILTVFLLNFSIHAQSNSLAEEIQIKTAVQAAPAEDRDGAMVYGYNDAGEVVLLRKGTNNKVCIADDPNFDGIQVACYSIKLEPFMARGRELKAEGKSEIEKREIRKKEVESGKLKMPDSPSTLYVLSGSEEDYNKETGELKNGKFRYAVYMPYATTESTGLPAKPEAPGMPWLMDPGTHRAHIMISPVSN</sequence>
<dbReference type="AlphaFoldDB" id="A0A9X1V4Q8"/>
<dbReference type="EMBL" id="JAKVTV010000005">
    <property type="protein sequence ID" value="MCH4824377.1"/>
    <property type="molecule type" value="Genomic_DNA"/>
</dbReference>
<organism evidence="2 3">
    <name type="scientific">Christiangramia lutea</name>
    <dbReference type="NCBI Taxonomy" id="1607951"/>
    <lineage>
        <taxon>Bacteria</taxon>
        <taxon>Pseudomonadati</taxon>
        <taxon>Bacteroidota</taxon>
        <taxon>Flavobacteriia</taxon>
        <taxon>Flavobacteriales</taxon>
        <taxon>Flavobacteriaceae</taxon>
        <taxon>Christiangramia</taxon>
    </lineage>
</organism>
<protein>
    <submittedName>
        <fullName evidence="2">Uncharacterized protein</fullName>
    </submittedName>
</protein>
<name>A0A9X1V4Q8_9FLAO</name>
<accession>A0A9X1V4Q8</accession>
<reference evidence="2" key="1">
    <citation type="submission" date="2022-03" db="EMBL/GenBank/DDBJ databases">
        <title>Gramella crocea sp. nov., isolated from activated sludge of a seafood processing plant.</title>
        <authorList>
            <person name="Zhang X."/>
        </authorList>
    </citation>
    <scope>NUCLEOTIDE SEQUENCE</scope>
    <source>
        <strain evidence="2">YJ019</strain>
    </source>
</reference>
<proteinExistence type="predicted"/>
<keyword evidence="3" id="KW-1185">Reference proteome</keyword>
<dbReference type="Proteomes" id="UP001139226">
    <property type="component" value="Unassembled WGS sequence"/>
</dbReference>